<organism evidence="10 11">
    <name type="scientific">Plesiocystis pacifica SIR-1</name>
    <dbReference type="NCBI Taxonomy" id="391625"/>
    <lineage>
        <taxon>Bacteria</taxon>
        <taxon>Pseudomonadati</taxon>
        <taxon>Myxococcota</taxon>
        <taxon>Polyangia</taxon>
        <taxon>Nannocystales</taxon>
        <taxon>Nannocystaceae</taxon>
        <taxon>Plesiocystis</taxon>
    </lineage>
</organism>
<keyword evidence="4" id="KW-0067">ATP-binding</keyword>
<feature type="region of interest" description="Disordered" evidence="8">
    <location>
        <begin position="725"/>
        <end position="769"/>
    </location>
</feature>
<dbReference type="OrthoDB" id="9808166at2"/>
<dbReference type="Gene3D" id="3.40.50.300">
    <property type="entry name" value="P-loop containing nucleotide triphosphate hydrolases"/>
    <property type="match status" value="1"/>
</dbReference>
<dbReference type="SMART" id="SM00533">
    <property type="entry name" value="MUTSd"/>
    <property type="match status" value="1"/>
</dbReference>
<feature type="compositionally biased region" description="Basic and acidic residues" evidence="8">
    <location>
        <begin position="726"/>
        <end position="769"/>
    </location>
</feature>
<dbReference type="InterPro" id="IPR046893">
    <property type="entry name" value="MSSS"/>
</dbReference>
<keyword evidence="11" id="KW-1185">Reference proteome</keyword>
<dbReference type="SUPFAM" id="SSF52540">
    <property type="entry name" value="P-loop containing nucleoside triphosphate hydrolases"/>
    <property type="match status" value="1"/>
</dbReference>
<dbReference type="Pfam" id="PF20297">
    <property type="entry name" value="MSSS"/>
    <property type="match status" value="1"/>
</dbReference>
<dbReference type="SMART" id="SM00534">
    <property type="entry name" value="MUTSac"/>
    <property type="match status" value="1"/>
</dbReference>
<dbReference type="InterPro" id="IPR002625">
    <property type="entry name" value="Smr_dom"/>
</dbReference>
<comment type="caution">
    <text evidence="10">The sequence shown here is derived from an EMBL/GenBank/DDBJ whole genome shotgun (WGS) entry which is preliminary data.</text>
</comment>
<keyword evidence="3" id="KW-0378">Hydrolase</keyword>
<dbReference type="InterPro" id="IPR045076">
    <property type="entry name" value="MutS"/>
</dbReference>
<feature type="region of interest" description="Disordered" evidence="8">
    <location>
        <begin position="258"/>
        <end position="278"/>
    </location>
</feature>
<evidence type="ECO:0000256" key="2">
    <source>
        <dbReference type="ARBA" id="ARBA00022741"/>
    </source>
</evidence>
<dbReference type="InterPro" id="IPR036063">
    <property type="entry name" value="Smr_dom_sf"/>
</dbReference>
<dbReference type="InterPro" id="IPR000432">
    <property type="entry name" value="DNA_mismatch_repair_MutS_C"/>
</dbReference>
<dbReference type="InterPro" id="IPR027417">
    <property type="entry name" value="P-loop_NTPase"/>
</dbReference>
<evidence type="ECO:0000256" key="6">
    <source>
        <dbReference type="ARBA" id="ARBA00023125"/>
    </source>
</evidence>
<feature type="domain" description="Smr" evidence="9">
    <location>
        <begin position="869"/>
        <end position="944"/>
    </location>
</feature>
<evidence type="ECO:0000256" key="3">
    <source>
        <dbReference type="ARBA" id="ARBA00022801"/>
    </source>
</evidence>
<dbReference type="EMBL" id="ABCS01000029">
    <property type="protein sequence ID" value="EDM78577.1"/>
    <property type="molecule type" value="Genomic_DNA"/>
</dbReference>
<gene>
    <name evidence="10" type="ORF">PPSIR1_15105</name>
</gene>
<dbReference type="Proteomes" id="UP000005801">
    <property type="component" value="Unassembled WGS sequence"/>
</dbReference>
<keyword evidence="7" id="KW-0175">Coiled coil</keyword>
<dbReference type="STRING" id="391625.PPSIR1_15105"/>
<proteinExistence type="predicted"/>
<evidence type="ECO:0000256" key="4">
    <source>
        <dbReference type="ARBA" id="ARBA00022840"/>
    </source>
</evidence>
<dbReference type="SUPFAM" id="SSF48334">
    <property type="entry name" value="DNA repair protein MutS, domain III"/>
    <property type="match status" value="1"/>
</dbReference>
<evidence type="ECO:0000313" key="10">
    <source>
        <dbReference type="EMBL" id="EDM78577.1"/>
    </source>
</evidence>
<keyword evidence="2" id="KW-0547">Nucleotide-binding</keyword>
<keyword evidence="5" id="KW-0694">RNA-binding</keyword>
<dbReference type="GO" id="GO:0030983">
    <property type="term" value="F:mismatched DNA binding"/>
    <property type="evidence" value="ECO:0007669"/>
    <property type="project" value="InterPro"/>
</dbReference>
<evidence type="ECO:0000256" key="1">
    <source>
        <dbReference type="ARBA" id="ARBA00022730"/>
    </source>
</evidence>
<keyword evidence="1" id="KW-0699">rRNA-binding</keyword>
<dbReference type="InterPro" id="IPR036187">
    <property type="entry name" value="DNA_mismatch_repair_MutS_sf"/>
</dbReference>
<dbReference type="PANTHER" id="PTHR48466:SF2">
    <property type="entry name" value="OS10G0509000 PROTEIN"/>
    <property type="match status" value="1"/>
</dbReference>
<name>A6G6E8_9BACT</name>
<dbReference type="RefSeq" id="WP_006972297.1">
    <property type="nucleotide sequence ID" value="NZ_ABCS01000029.1"/>
</dbReference>
<dbReference type="GO" id="GO:0140664">
    <property type="term" value="F:ATP-dependent DNA damage sensor activity"/>
    <property type="evidence" value="ECO:0007669"/>
    <property type="project" value="InterPro"/>
</dbReference>
<dbReference type="Pfam" id="PF01713">
    <property type="entry name" value="Smr"/>
    <property type="match status" value="1"/>
</dbReference>
<dbReference type="Pfam" id="PF00488">
    <property type="entry name" value="MutS_V"/>
    <property type="match status" value="1"/>
</dbReference>
<evidence type="ECO:0000256" key="8">
    <source>
        <dbReference type="SAM" id="MobiDB-lite"/>
    </source>
</evidence>
<dbReference type="GO" id="GO:0016887">
    <property type="term" value="F:ATP hydrolysis activity"/>
    <property type="evidence" value="ECO:0007669"/>
    <property type="project" value="InterPro"/>
</dbReference>
<evidence type="ECO:0000256" key="7">
    <source>
        <dbReference type="SAM" id="Coils"/>
    </source>
</evidence>
<evidence type="ECO:0000313" key="11">
    <source>
        <dbReference type="Proteomes" id="UP000005801"/>
    </source>
</evidence>
<feature type="coiled-coil region" evidence="7">
    <location>
        <begin position="357"/>
        <end position="399"/>
    </location>
</feature>
<dbReference type="InterPro" id="IPR007696">
    <property type="entry name" value="DNA_mismatch_repair_MutS_core"/>
</dbReference>
<sequence>MASGQGPRDLASHLAEGRGDALRHLGWPRLQRFLAAELHVDAVRQRVFDEIEAMQLSLAANAEREDEDEERSAGVIAALARRPSIFPEANERAASRRHDELDGLDVVWRFDEGDSQEPEDVASSSGVDEALGTRGGVRGALRELEDLDESLAIARTGAALTVVELIGVTQLCLAVARICAAVEEATEVAAGEGLNARQRRGLEALRALLNLRDTRAPASDDEPGEVSDASEPSDGEQRGRVGVAPLPELAGLLDRAIERRPKSGDGEPRISGKASPALAEARKQVRACKQRLLAKAERALRDPHFAECLRDGYWTERDGRVVFPVRSDALGKIRRSGAIIHGSSGSGHTFFVEPAPLVEDNNALREAELDAAEEERRVLRELSAKVAEHADALAAMQASCFALDLVAARLALSQRFDGVRPELGDAVELRAARHPLMLFDGVEVVPNDLVIARGEGLIISGPNAGGKTVALKTLGLCALMAAAGLRVPCRGRARVPVFRAIVTDVGDDQSIIANLSTFSAHIRHVQEALRQARADGRGTLVLLDEVAVGTDPEQGAALAESILTELVDAEATLVVTTHYDRLKLLASQDPRFHNAAVGFDLQRMRPTFRLSLGVPGSSSAIAVARRLGVPEVVLRRAEDLLGDEGRRVDELLRDIEAERAALARTRQRVERDLLRLKQRDREVRVRERRVLEGVRSRKAVAYAAAADELRDLERELKRRRKALRRAAPERVEELPTRGELSSDARAELARHRAADEAEAESDRRAEDHVDARELAVGDKVRVRSMKQVGEIVALSGNPPRKVTVQLPLMRTTVKPKDLAPVVELPKRKLKIRASAPAPVFDFRASVSAQAARHFGDDAQPVKTSVDNVFDVRGERFEDARERVADYVAEALARDQDVILIRHGHGGGALRKAVRERLREHPNVKKVRAGLVQEGSNAVTVAWLE</sequence>
<dbReference type="NCBIfam" id="TIGR01069">
    <property type="entry name" value="mutS2"/>
    <property type="match status" value="1"/>
</dbReference>
<reference evidence="10 11" key="1">
    <citation type="submission" date="2007-06" db="EMBL/GenBank/DDBJ databases">
        <authorList>
            <person name="Shimkets L."/>
            <person name="Ferriera S."/>
            <person name="Johnson J."/>
            <person name="Kravitz S."/>
            <person name="Beeson K."/>
            <person name="Sutton G."/>
            <person name="Rogers Y.-H."/>
            <person name="Friedman R."/>
            <person name="Frazier M."/>
            <person name="Venter J.C."/>
        </authorList>
    </citation>
    <scope>NUCLEOTIDE SEQUENCE [LARGE SCALE GENOMIC DNA]</scope>
    <source>
        <strain evidence="10 11">SIR-1</strain>
    </source>
</reference>
<dbReference type="eggNOG" id="COG1193">
    <property type="taxonomic scope" value="Bacteria"/>
</dbReference>
<dbReference type="AlphaFoldDB" id="A6G6E8"/>
<feature type="compositionally biased region" description="Basic and acidic residues" evidence="8">
    <location>
        <begin position="258"/>
        <end position="270"/>
    </location>
</feature>
<dbReference type="GO" id="GO:0005524">
    <property type="term" value="F:ATP binding"/>
    <property type="evidence" value="ECO:0007669"/>
    <property type="project" value="UniProtKB-KW"/>
</dbReference>
<dbReference type="GO" id="GO:0004519">
    <property type="term" value="F:endonuclease activity"/>
    <property type="evidence" value="ECO:0007669"/>
    <property type="project" value="InterPro"/>
</dbReference>
<evidence type="ECO:0000256" key="5">
    <source>
        <dbReference type="ARBA" id="ARBA00022884"/>
    </source>
</evidence>
<keyword evidence="6" id="KW-0238">DNA-binding</keyword>
<feature type="region of interest" description="Disordered" evidence="8">
    <location>
        <begin position="213"/>
        <end position="241"/>
    </location>
</feature>
<dbReference type="InterPro" id="IPR005747">
    <property type="entry name" value="MutS2"/>
</dbReference>
<dbReference type="SMART" id="SM00463">
    <property type="entry name" value="SMR"/>
    <property type="match status" value="1"/>
</dbReference>
<protein>
    <submittedName>
        <fullName evidence="10">MutS2 family protein</fullName>
    </submittedName>
</protein>
<dbReference type="PROSITE" id="PS50828">
    <property type="entry name" value="SMR"/>
    <property type="match status" value="1"/>
</dbReference>
<dbReference type="Gene3D" id="3.30.1370.110">
    <property type="match status" value="1"/>
</dbReference>
<dbReference type="GO" id="GO:0006298">
    <property type="term" value="P:mismatch repair"/>
    <property type="evidence" value="ECO:0007669"/>
    <property type="project" value="InterPro"/>
</dbReference>
<evidence type="ECO:0000259" key="9">
    <source>
        <dbReference type="PROSITE" id="PS50828"/>
    </source>
</evidence>
<dbReference type="GO" id="GO:0045910">
    <property type="term" value="P:negative regulation of DNA recombination"/>
    <property type="evidence" value="ECO:0007669"/>
    <property type="project" value="InterPro"/>
</dbReference>
<accession>A6G6E8</accession>
<dbReference type="PANTHER" id="PTHR48466">
    <property type="entry name" value="OS10G0509000 PROTEIN-RELATED"/>
    <property type="match status" value="1"/>
</dbReference>
<dbReference type="GO" id="GO:0019843">
    <property type="term" value="F:rRNA binding"/>
    <property type="evidence" value="ECO:0007669"/>
    <property type="project" value="UniProtKB-KW"/>
</dbReference>